<evidence type="ECO:0000256" key="4">
    <source>
        <dbReference type="SAM" id="MobiDB-lite"/>
    </source>
</evidence>
<dbReference type="Proteomes" id="UP000289340">
    <property type="component" value="Chromosome 15"/>
</dbReference>
<organism evidence="7 8">
    <name type="scientific">Glycine soja</name>
    <name type="common">Wild soybean</name>
    <dbReference type="NCBI Taxonomy" id="3848"/>
    <lineage>
        <taxon>Eukaryota</taxon>
        <taxon>Viridiplantae</taxon>
        <taxon>Streptophyta</taxon>
        <taxon>Embryophyta</taxon>
        <taxon>Tracheophyta</taxon>
        <taxon>Spermatophyta</taxon>
        <taxon>Magnoliopsida</taxon>
        <taxon>eudicotyledons</taxon>
        <taxon>Gunneridae</taxon>
        <taxon>Pentapetalae</taxon>
        <taxon>rosids</taxon>
        <taxon>fabids</taxon>
        <taxon>Fabales</taxon>
        <taxon>Fabaceae</taxon>
        <taxon>Papilionoideae</taxon>
        <taxon>50 kb inversion clade</taxon>
        <taxon>NPAAA clade</taxon>
        <taxon>indigoferoid/millettioid clade</taxon>
        <taxon>Phaseoleae</taxon>
        <taxon>Glycine</taxon>
        <taxon>Glycine subgen. Soja</taxon>
    </lineage>
</organism>
<dbReference type="Pfam" id="PF04153">
    <property type="entry name" value="NOT2_3_5_C"/>
    <property type="match status" value="1"/>
</dbReference>
<dbReference type="InterPro" id="IPR007282">
    <property type="entry name" value="NOT2/3/5_C"/>
</dbReference>
<evidence type="ECO:0000256" key="2">
    <source>
        <dbReference type="ARBA" id="ARBA00023015"/>
    </source>
</evidence>
<accession>A0A445GP02</accession>
<proteinExistence type="inferred from homology"/>
<keyword evidence="3" id="KW-0804">Transcription</keyword>
<feature type="signal peptide" evidence="5">
    <location>
        <begin position="1"/>
        <end position="23"/>
    </location>
</feature>
<dbReference type="GO" id="GO:0006355">
    <property type="term" value="P:regulation of DNA-templated transcription"/>
    <property type="evidence" value="ECO:0007669"/>
    <property type="project" value="InterPro"/>
</dbReference>
<comment type="similarity">
    <text evidence="1">Belongs to the CNOT2/3/5 family.</text>
</comment>
<dbReference type="InterPro" id="IPR040168">
    <property type="entry name" value="Not2/3/5"/>
</dbReference>
<comment type="caution">
    <text evidence="7">The sequence shown here is derived from an EMBL/GenBank/DDBJ whole genome shotgun (WGS) entry which is preliminary data.</text>
</comment>
<evidence type="ECO:0000256" key="3">
    <source>
        <dbReference type="ARBA" id="ARBA00023163"/>
    </source>
</evidence>
<dbReference type="AlphaFoldDB" id="A0A445GP02"/>
<feature type="compositionally biased region" description="Polar residues" evidence="4">
    <location>
        <begin position="397"/>
        <end position="407"/>
    </location>
</feature>
<protein>
    <submittedName>
        <fullName evidence="7">Putative NOT transcription complex subunit VIP2 isoform D</fullName>
    </submittedName>
</protein>
<reference evidence="7 8" key="1">
    <citation type="submission" date="2018-09" db="EMBL/GenBank/DDBJ databases">
        <title>A high-quality reference genome of wild soybean provides a powerful tool to mine soybean genomes.</title>
        <authorList>
            <person name="Xie M."/>
            <person name="Chung C.Y.L."/>
            <person name="Li M.-W."/>
            <person name="Wong F.-L."/>
            <person name="Chan T.-F."/>
            <person name="Lam H.-M."/>
        </authorList>
    </citation>
    <scope>NUCLEOTIDE SEQUENCE [LARGE SCALE GENOMIC DNA]</scope>
    <source>
        <strain evidence="8">cv. W05</strain>
        <tissue evidence="7">Hypocotyl of etiolated seedlings</tissue>
    </source>
</reference>
<keyword evidence="8" id="KW-1185">Reference proteome</keyword>
<evidence type="ECO:0000256" key="5">
    <source>
        <dbReference type="SAM" id="SignalP"/>
    </source>
</evidence>
<feature type="region of interest" description="Disordered" evidence="4">
    <location>
        <begin position="397"/>
        <end position="425"/>
    </location>
</feature>
<feature type="domain" description="NOT2/NOT3/NOT5 C-terminal" evidence="6">
    <location>
        <begin position="513"/>
        <end position="635"/>
    </location>
</feature>
<feature type="chain" id="PRO_5019573731" evidence="5">
    <location>
        <begin position="24"/>
        <end position="645"/>
    </location>
</feature>
<dbReference type="EMBL" id="QZWG01000015">
    <property type="protein sequence ID" value="RZB63004.1"/>
    <property type="molecule type" value="Genomic_DNA"/>
</dbReference>
<dbReference type="FunFam" id="2.30.30.1020:FF:000004">
    <property type="entry name" value="probable NOT transcription complex subunit VIP2 isoform X1"/>
    <property type="match status" value="1"/>
</dbReference>
<feature type="region of interest" description="Disordered" evidence="4">
    <location>
        <begin position="345"/>
        <end position="376"/>
    </location>
</feature>
<feature type="compositionally biased region" description="Polar residues" evidence="4">
    <location>
        <begin position="357"/>
        <end position="368"/>
    </location>
</feature>
<gene>
    <name evidence="7" type="ORF">D0Y65_039934</name>
</gene>
<sequence length="645" mass="69408">MGLLQIFRMVLGVLLLRHSLVLAAGSIQGLHNIHGNFNVPNMPSTLTSRNSTINSVPTGGGVQQPSASLSSGRFASNNLPVALSQLSHGSSHGHSGVNSRGGISVVGNPGFNSSTNGVAGPIPGILPTSAAIGNRNAVPGLGVSPILGNAGPRITSSMGNMVGGGNIGRISSGGLSVPGLASRLNLSGNTGSGGLGVQGQNRLMSGVLPQGSPQVISMLGNSYPSAGGPLSQSHVQTVNNLNSMGMLNDVNSGDSTPFDINDFPQLTSRPSSAGGPQGQLGSLRKQGLPIVQQNQEFSIQNEDFPALPGFKGGNSDFAMDMYQKEQLHDNTVSMMQSQHFSQMGRSAGFSLGGSYPSHRTQQQQQHAPSVSSNGVSFSSVNNQDLLHLHGTDIFPSSHSTYHSQTSGPPGIGLRPLNSPNTVSGMGSYDQLIQQYQQHQNQSQFRLQQMSAANQSFRDQGMKSMQTAQSSPDPFGALGLFSVVHISDPNLKYLAHGIDLTTLGLNLNSSENLYKTFRSPWSDEPAKGDPEFSVLQCYYVKQPPALHQGYFSKFSVETLFYIFYSMPKDEAQLYAANELYKRGWFYHKEHRLWFIRVPNMEPLVKTNTYERGSYHCFDPNTFETVRKDNFVLHYEMVEKRPSVPQH</sequence>
<feature type="region of interest" description="Disordered" evidence="4">
    <location>
        <begin position="248"/>
        <end position="282"/>
    </location>
</feature>
<keyword evidence="5" id="KW-0732">Signal</keyword>
<dbReference type="GO" id="GO:0030015">
    <property type="term" value="C:CCR4-NOT core complex"/>
    <property type="evidence" value="ECO:0007669"/>
    <property type="project" value="InterPro"/>
</dbReference>
<dbReference type="PANTHER" id="PTHR23326">
    <property type="entry name" value="CCR4 NOT-RELATED"/>
    <property type="match status" value="1"/>
</dbReference>
<evidence type="ECO:0000259" key="6">
    <source>
        <dbReference type="Pfam" id="PF04153"/>
    </source>
</evidence>
<evidence type="ECO:0000256" key="1">
    <source>
        <dbReference type="ARBA" id="ARBA00007682"/>
    </source>
</evidence>
<keyword evidence="2" id="KW-0805">Transcription regulation</keyword>
<evidence type="ECO:0000313" key="8">
    <source>
        <dbReference type="Proteomes" id="UP000289340"/>
    </source>
</evidence>
<dbReference type="InterPro" id="IPR038635">
    <property type="entry name" value="CCR4-NOT_su2/3/5_C_sf"/>
</dbReference>
<evidence type="ECO:0000313" key="7">
    <source>
        <dbReference type="EMBL" id="RZB63004.1"/>
    </source>
</evidence>
<dbReference type="Gene3D" id="2.30.30.1020">
    <property type="entry name" value="CCR4-NOT complex subunit 2/3/5, C-terminal domain"/>
    <property type="match status" value="1"/>
</dbReference>
<dbReference type="Gramene" id="XM_028348126.1">
    <property type="protein sequence ID" value="XP_028203927.1"/>
    <property type="gene ID" value="LOC114387890"/>
</dbReference>
<name>A0A445GP02_GLYSO</name>